<evidence type="ECO:0000313" key="2">
    <source>
        <dbReference type="EMBL" id="KZV89239.1"/>
    </source>
</evidence>
<accession>A0A166A7F4</accession>
<evidence type="ECO:0000259" key="1">
    <source>
        <dbReference type="SMART" id="SM00148"/>
    </source>
</evidence>
<dbReference type="Pfam" id="PF00388">
    <property type="entry name" value="PI-PLC-X"/>
    <property type="match status" value="1"/>
</dbReference>
<dbReference type="PANTHER" id="PTHR13593">
    <property type="match status" value="1"/>
</dbReference>
<dbReference type="PROSITE" id="PS50007">
    <property type="entry name" value="PIPLC_X_DOMAIN"/>
    <property type="match status" value="1"/>
</dbReference>
<name>A0A166A7F4_EXIGL</name>
<dbReference type="PANTHER" id="PTHR13593:SF148">
    <property type="entry name" value="PHOSPHATIDYLINOSITOL-SPECIFIC PHOSPHOLIPASE C X DOMAIN-CONTAINING PROTEIN"/>
    <property type="match status" value="1"/>
</dbReference>
<feature type="domain" description="Phosphatidylinositol-specific phospholipase C X" evidence="1">
    <location>
        <begin position="327"/>
        <end position="475"/>
    </location>
</feature>
<dbReference type="EMBL" id="KV426078">
    <property type="protein sequence ID" value="KZV89239.1"/>
    <property type="molecule type" value="Genomic_DNA"/>
</dbReference>
<dbReference type="CDD" id="cd08586">
    <property type="entry name" value="PI-PLCc_BcPLC_like"/>
    <property type="match status" value="1"/>
</dbReference>
<dbReference type="Proteomes" id="UP000077266">
    <property type="component" value="Unassembled WGS sequence"/>
</dbReference>
<dbReference type="Gene3D" id="3.20.20.190">
    <property type="entry name" value="Phosphatidylinositol (PI) phosphodiesterase"/>
    <property type="match status" value="1"/>
</dbReference>
<dbReference type="STRING" id="1314781.A0A166A7F4"/>
<dbReference type="SMART" id="SM00148">
    <property type="entry name" value="PLCXc"/>
    <property type="match status" value="1"/>
</dbReference>
<dbReference type="GO" id="GO:0006629">
    <property type="term" value="P:lipid metabolic process"/>
    <property type="evidence" value="ECO:0007669"/>
    <property type="project" value="InterPro"/>
</dbReference>
<dbReference type="InParanoid" id="A0A166A7F4"/>
<reference evidence="2 3" key="1">
    <citation type="journal article" date="2016" name="Mol. Biol. Evol.">
        <title>Comparative Genomics of Early-Diverging Mushroom-Forming Fungi Provides Insights into the Origins of Lignocellulose Decay Capabilities.</title>
        <authorList>
            <person name="Nagy L.G."/>
            <person name="Riley R."/>
            <person name="Tritt A."/>
            <person name="Adam C."/>
            <person name="Daum C."/>
            <person name="Floudas D."/>
            <person name="Sun H."/>
            <person name="Yadav J.S."/>
            <person name="Pangilinan J."/>
            <person name="Larsson K.H."/>
            <person name="Matsuura K."/>
            <person name="Barry K."/>
            <person name="Labutti K."/>
            <person name="Kuo R."/>
            <person name="Ohm R.A."/>
            <person name="Bhattacharya S.S."/>
            <person name="Shirouzu T."/>
            <person name="Yoshinaga Y."/>
            <person name="Martin F.M."/>
            <person name="Grigoriev I.V."/>
            <person name="Hibbett D.S."/>
        </authorList>
    </citation>
    <scope>NUCLEOTIDE SEQUENCE [LARGE SCALE GENOMIC DNA]</scope>
    <source>
        <strain evidence="2 3">HHB12029</strain>
    </source>
</reference>
<keyword evidence="3" id="KW-1185">Reference proteome</keyword>
<evidence type="ECO:0000313" key="3">
    <source>
        <dbReference type="Proteomes" id="UP000077266"/>
    </source>
</evidence>
<dbReference type="InterPro" id="IPR017946">
    <property type="entry name" value="PLC-like_Pdiesterase_TIM-brl"/>
</dbReference>
<protein>
    <submittedName>
        <fullName evidence="2">PLC-like phosphodiesterase</fullName>
    </submittedName>
</protein>
<gene>
    <name evidence="2" type="ORF">EXIGLDRAFT_149681</name>
</gene>
<dbReference type="GO" id="GO:0008081">
    <property type="term" value="F:phosphoric diester hydrolase activity"/>
    <property type="evidence" value="ECO:0007669"/>
    <property type="project" value="InterPro"/>
</dbReference>
<dbReference type="SUPFAM" id="SSF51695">
    <property type="entry name" value="PLC-like phosphodiesterases"/>
    <property type="match status" value="1"/>
</dbReference>
<dbReference type="OrthoDB" id="1046782at2759"/>
<organism evidence="2 3">
    <name type="scientific">Exidia glandulosa HHB12029</name>
    <dbReference type="NCBI Taxonomy" id="1314781"/>
    <lineage>
        <taxon>Eukaryota</taxon>
        <taxon>Fungi</taxon>
        <taxon>Dikarya</taxon>
        <taxon>Basidiomycota</taxon>
        <taxon>Agaricomycotina</taxon>
        <taxon>Agaricomycetes</taxon>
        <taxon>Auriculariales</taxon>
        <taxon>Exidiaceae</taxon>
        <taxon>Exidia</taxon>
    </lineage>
</organism>
<sequence>MSRLAWSTANVFAGVTPPGELEVAPAVANHAGALFLLWQEKQLKDQEPKLLTFRVLAPAPPTGPVWDLDGSASRAVFDRLRVTQPPALVDVDDVLHLLAIDQSGNLTHLRYADDSQRFGQRALVAAVKPNATLTVASMEGMLICVVCVDGVLSWHTWISSFGWQDRGLLVLVGGAEASPAAAAPTLVQVGLTLSLIVPQPGKMFVEYVLDLNTRSGTQQQRPTSATDAVMATAGTSASTPSLAYAFVAYGFAQPPTVGYALSVTQFNLSTWQKRESLDKTCRLTPAIGILKSRILCFFVDTTPGSGPLSCVYRNVDDTTDSWMSLLSDTTSLAALTIPGTHDTCAYPAFMSSVNSILPGVQTQLMTVEQQLNAGIRFLDLRLRLDGTGALEMAHNFIPLGLKFRDVVVALKAFLASNPKETVLVSIKNEANSAADIVFETAFNAVYDQDGANLWYSDNAIPTLGRCRGKLVLIRRFAAGQPASMRGINVSGDAWPNNSSGIIALPGVPNEAQAVRIQDNFDFRNSLIYPTTTDVLKAKWASFDSLLTFSLAGDAPNRATLYLNFLSAAMIGEPRSIATGGYFSNDVRVEGLNQRLWNYLLQKQAEKVQYPKQRFGVIVLDFPELPQDLIQMIIRVNKLHAD</sequence>
<proteinExistence type="predicted"/>
<dbReference type="AlphaFoldDB" id="A0A166A7F4"/>
<dbReference type="InterPro" id="IPR051057">
    <property type="entry name" value="PI-PLC_domain"/>
</dbReference>
<dbReference type="InterPro" id="IPR000909">
    <property type="entry name" value="PLipase_C_PInositol-sp_X_dom"/>
</dbReference>